<evidence type="ECO:0000256" key="8">
    <source>
        <dbReference type="SAM" id="MobiDB-lite"/>
    </source>
</evidence>
<comment type="function">
    <text evidence="1 7">Specifically binds 5-hydroxymethylcytosine (5hmC), suggesting that it acts as a specific reader of 5hmC.</text>
</comment>
<comment type="caution">
    <text evidence="9">The sequence shown here is derived from an EMBL/GenBank/DDBJ whole genome shotgun (WGS) entry which is preliminary data.</text>
</comment>
<dbReference type="OrthoDB" id="9890280at2759"/>
<evidence type="ECO:0000256" key="1">
    <source>
        <dbReference type="ARBA" id="ARBA00002530"/>
    </source>
</evidence>
<keyword evidence="5" id="KW-0677">Repeat</keyword>
<feature type="repeat" description="WD" evidence="6">
    <location>
        <begin position="418"/>
        <end position="451"/>
    </location>
</feature>
<dbReference type="Pfam" id="PF00400">
    <property type="entry name" value="WD40"/>
    <property type="match status" value="2"/>
</dbReference>
<accession>A0A401Q9Z8</accession>
<sequence length="556" mass="61945">MEPVRSLPAGGSGRRQQQQQRAGRSRKRPSGGETPGWEPPTRRLKRMTGPGSEQPGGIPSVPTTPIEAGSRSSNQSDSASSGDEEGDFPLAFHQQSEELSVYEKKRLKNIQENAQFFASLNMLETAKKLREIGKRGPVKRVIAPRREKFKSSGEQPMVRRSMRLLRLDPAGTPLPEIPIETPVESEERISGPLKMIGNEEEVSKVTENLMNTWLKISQDTVRIKEKQPLELKKYKSSLNKMTIQKSFVAKVTTNRVCSLAFHPSQHRFLVAAGSTYGYVGLWDLSSQADAIHQFKPHLGSVNCLHFSPSNSAELLSLSNDGTIRCGNVAAAVFDEALLMLLSLVLKDNYVHITESKGIFVSFHSTSGELGADLGISHLRTVSVHPVHRHYFVTAEDRCATIYDVRNLKASHKRAPAHMNGHTKKVNSAFFSPITGNRVVTVCMDNRIRIFDTSAIIPKIPVVASIIHNNHTGRWLTKFQAVWDPKREDCFVVGSMVRPRQIEVFHDTGARVHEFSDAEWLGSVCSINVMHTTQNVLVGGNSSGRLHVFMDNSLRWY</sequence>
<dbReference type="OMA" id="FSWFELQ"/>
<gene>
    <name evidence="9" type="ORF">scyTo_0021552</name>
</gene>
<dbReference type="STRING" id="75743.A0A401Q9Z8"/>
<keyword evidence="4 6" id="KW-0853">WD repeat</keyword>
<evidence type="ECO:0000313" key="10">
    <source>
        <dbReference type="Proteomes" id="UP000288216"/>
    </source>
</evidence>
<comment type="subunit">
    <text evidence="7">Interacts with CUL4A and/or CUL4B.</text>
</comment>
<dbReference type="PANTHER" id="PTHR14773:SF0">
    <property type="entry name" value="WD REPEAT-CONTAINING PROTEIN 76"/>
    <property type="match status" value="1"/>
</dbReference>
<feature type="compositionally biased region" description="Low complexity" evidence="8">
    <location>
        <begin position="70"/>
        <end position="81"/>
    </location>
</feature>
<proteinExistence type="inferred from homology"/>
<dbReference type="PANTHER" id="PTHR14773">
    <property type="entry name" value="WD REPEAT-CONTAINING PROTEIN 76"/>
    <property type="match status" value="1"/>
</dbReference>
<dbReference type="InterPro" id="IPR036322">
    <property type="entry name" value="WD40_repeat_dom_sf"/>
</dbReference>
<dbReference type="EMBL" id="BFAA01019330">
    <property type="protein sequence ID" value="GCB82192.1"/>
    <property type="molecule type" value="Genomic_DNA"/>
</dbReference>
<dbReference type="SUPFAM" id="SSF50978">
    <property type="entry name" value="WD40 repeat-like"/>
    <property type="match status" value="1"/>
</dbReference>
<dbReference type="InterPro" id="IPR050853">
    <property type="entry name" value="WD_repeat_DNA-damage-binding"/>
</dbReference>
<evidence type="ECO:0000256" key="3">
    <source>
        <dbReference type="ARBA" id="ARBA00021234"/>
    </source>
</evidence>
<dbReference type="InterPro" id="IPR001680">
    <property type="entry name" value="WD40_rpt"/>
</dbReference>
<dbReference type="GO" id="GO:0003677">
    <property type="term" value="F:DNA binding"/>
    <property type="evidence" value="ECO:0007669"/>
    <property type="project" value="TreeGrafter"/>
</dbReference>
<dbReference type="SMART" id="SM00320">
    <property type="entry name" value="WD40"/>
    <property type="match status" value="4"/>
</dbReference>
<evidence type="ECO:0000256" key="2">
    <source>
        <dbReference type="ARBA" id="ARBA00005434"/>
    </source>
</evidence>
<evidence type="ECO:0000256" key="4">
    <source>
        <dbReference type="ARBA" id="ARBA00022574"/>
    </source>
</evidence>
<dbReference type="FunFam" id="2.130.10.10:FF:000180">
    <property type="entry name" value="WD repeat-containing protein 76"/>
    <property type="match status" value="1"/>
</dbReference>
<comment type="similarity">
    <text evidence="2 7">Belongs to the WD repeat DDB2/WDR76 family.</text>
</comment>
<dbReference type="GO" id="GO:2000001">
    <property type="term" value="P:regulation of DNA damage checkpoint"/>
    <property type="evidence" value="ECO:0007669"/>
    <property type="project" value="TreeGrafter"/>
</dbReference>
<evidence type="ECO:0000313" key="9">
    <source>
        <dbReference type="EMBL" id="GCB82192.1"/>
    </source>
</evidence>
<dbReference type="Proteomes" id="UP000288216">
    <property type="component" value="Unassembled WGS sequence"/>
</dbReference>
<evidence type="ECO:0000256" key="7">
    <source>
        <dbReference type="RuleBase" id="RU365004"/>
    </source>
</evidence>
<evidence type="ECO:0000256" key="5">
    <source>
        <dbReference type="ARBA" id="ARBA00022737"/>
    </source>
</evidence>
<dbReference type="InterPro" id="IPR015943">
    <property type="entry name" value="WD40/YVTN_repeat-like_dom_sf"/>
</dbReference>
<dbReference type="GO" id="GO:0005634">
    <property type="term" value="C:nucleus"/>
    <property type="evidence" value="ECO:0007669"/>
    <property type="project" value="TreeGrafter"/>
</dbReference>
<name>A0A401Q9Z8_SCYTO</name>
<dbReference type="AlphaFoldDB" id="A0A401Q9Z8"/>
<dbReference type="PROSITE" id="PS50082">
    <property type="entry name" value="WD_REPEATS_2"/>
    <property type="match status" value="1"/>
</dbReference>
<evidence type="ECO:0000256" key="6">
    <source>
        <dbReference type="PROSITE-ProRule" id="PRU00221"/>
    </source>
</evidence>
<organism evidence="9 10">
    <name type="scientific">Scyliorhinus torazame</name>
    <name type="common">Cloudy catshark</name>
    <name type="synonym">Catulus torazame</name>
    <dbReference type="NCBI Taxonomy" id="75743"/>
    <lineage>
        <taxon>Eukaryota</taxon>
        <taxon>Metazoa</taxon>
        <taxon>Chordata</taxon>
        <taxon>Craniata</taxon>
        <taxon>Vertebrata</taxon>
        <taxon>Chondrichthyes</taxon>
        <taxon>Elasmobranchii</taxon>
        <taxon>Galeomorphii</taxon>
        <taxon>Galeoidea</taxon>
        <taxon>Carcharhiniformes</taxon>
        <taxon>Scyliorhinidae</taxon>
        <taxon>Scyliorhinus</taxon>
    </lineage>
</organism>
<reference evidence="9 10" key="1">
    <citation type="journal article" date="2018" name="Nat. Ecol. Evol.">
        <title>Shark genomes provide insights into elasmobranch evolution and the origin of vertebrates.</title>
        <authorList>
            <person name="Hara Y"/>
            <person name="Yamaguchi K"/>
            <person name="Onimaru K"/>
            <person name="Kadota M"/>
            <person name="Koyanagi M"/>
            <person name="Keeley SD"/>
            <person name="Tatsumi K"/>
            <person name="Tanaka K"/>
            <person name="Motone F"/>
            <person name="Kageyama Y"/>
            <person name="Nozu R"/>
            <person name="Adachi N"/>
            <person name="Nishimura O"/>
            <person name="Nakagawa R"/>
            <person name="Tanegashima C"/>
            <person name="Kiyatake I"/>
            <person name="Matsumoto R"/>
            <person name="Murakumo K"/>
            <person name="Nishida K"/>
            <person name="Terakita A"/>
            <person name="Kuratani S"/>
            <person name="Sato K"/>
            <person name="Hyodo S Kuraku.S."/>
        </authorList>
    </citation>
    <scope>NUCLEOTIDE SEQUENCE [LARGE SCALE GENOMIC DNA]</scope>
</reference>
<protein>
    <recommendedName>
        <fullName evidence="3 7">WD repeat-containing protein 76</fullName>
    </recommendedName>
</protein>
<dbReference type="Gene3D" id="2.130.10.10">
    <property type="entry name" value="YVTN repeat-like/Quinoprotein amine dehydrogenase"/>
    <property type="match status" value="1"/>
</dbReference>
<feature type="region of interest" description="Disordered" evidence="8">
    <location>
        <begin position="1"/>
        <end position="88"/>
    </location>
</feature>
<keyword evidence="10" id="KW-1185">Reference proteome</keyword>